<evidence type="ECO:0000313" key="1">
    <source>
        <dbReference type="EMBL" id="OMO91932.1"/>
    </source>
</evidence>
<organism evidence="1 2">
    <name type="scientific">Corchorus capsularis</name>
    <name type="common">Jute</name>
    <dbReference type="NCBI Taxonomy" id="210143"/>
    <lineage>
        <taxon>Eukaryota</taxon>
        <taxon>Viridiplantae</taxon>
        <taxon>Streptophyta</taxon>
        <taxon>Embryophyta</taxon>
        <taxon>Tracheophyta</taxon>
        <taxon>Spermatophyta</taxon>
        <taxon>Magnoliopsida</taxon>
        <taxon>eudicotyledons</taxon>
        <taxon>Gunneridae</taxon>
        <taxon>Pentapetalae</taxon>
        <taxon>rosids</taxon>
        <taxon>malvids</taxon>
        <taxon>Malvales</taxon>
        <taxon>Malvaceae</taxon>
        <taxon>Grewioideae</taxon>
        <taxon>Apeibeae</taxon>
        <taxon>Corchorus</taxon>
    </lineage>
</organism>
<keyword evidence="2" id="KW-1185">Reference proteome</keyword>
<dbReference type="Gramene" id="OMO91932">
    <property type="protein sequence ID" value="OMO91932"/>
    <property type="gene ID" value="CCACVL1_06954"/>
</dbReference>
<name>A0A1R3JAT0_COCAP</name>
<reference evidence="1 2" key="1">
    <citation type="submission" date="2013-09" db="EMBL/GenBank/DDBJ databases">
        <title>Corchorus capsularis genome sequencing.</title>
        <authorList>
            <person name="Alam M."/>
            <person name="Haque M.S."/>
            <person name="Islam M.S."/>
            <person name="Emdad E.M."/>
            <person name="Islam M.M."/>
            <person name="Ahmed B."/>
            <person name="Halim A."/>
            <person name="Hossen Q.M.M."/>
            <person name="Hossain M.Z."/>
            <person name="Ahmed R."/>
            <person name="Khan M.M."/>
            <person name="Islam R."/>
            <person name="Rashid M.M."/>
            <person name="Khan S.A."/>
            <person name="Rahman M.S."/>
            <person name="Alam M."/>
        </authorList>
    </citation>
    <scope>NUCLEOTIDE SEQUENCE [LARGE SCALE GENOMIC DNA]</scope>
    <source>
        <strain evidence="2">cv. CVL-1</strain>
        <tissue evidence="1">Whole seedling</tissue>
    </source>
</reference>
<dbReference type="Proteomes" id="UP000188268">
    <property type="component" value="Unassembled WGS sequence"/>
</dbReference>
<sequence length="23" mass="2443">MALKALKEVGIVSKSKAIQLAED</sequence>
<dbReference type="AlphaFoldDB" id="A0A1R3JAT0"/>
<accession>A0A1R3JAT0</accession>
<gene>
    <name evidence="1" type="ORF">CCACVL1_06954</name>
</gene>
<dbReference type="EMBL" id="AWWV01008263">
    <property type="protein sequence ID" value="OMO91932.1"/>
    <property type="molecule type" value="Genomic_DNA"/>
</dbReference>
<comment type="caution">
    <text evidence="1">The sequence shown here is derived from an EMBL/GenBank/DDBJ whole genome shotgun (WGS) entry which is preliminary data.</text>
</comment>
<evidence type="ECO:0000313" key="2">
    <source>
        <dbReference type="Proteomes" id="UP000188268"/>
    </source>
</evidence>
<protein>
    <submittedName>
        <fullName evidence="1">Uncharacterized protein</fullName>
    </submittedName>
</protein>
<proteinExistence type="predicted"/>